<evidence type="ECO:0000313" key="3">
    <source>
        <dbReference type="Proteomes" id="UP000054342"/>
    </source>
</evidence>
<reference evidence="2 3" key="1">
    <citation type="submission" date="2015-01" db="EMBL/GenBank/DDBJ databases">
        <title>The Genome Sequence of Exophiala xenobiotica CBS118157.</title>
        <authorList>
            <consortium name="The Broad Institute Genomics Platform"/>
            <person name="Cuomo C."/>
            <person name="de Hoog S."/>
            <person name="Gorbushina A."/>
            <person name="Stielow B."/>
            <person name="Teixiera M."/>
            <person name="Abouelleil A."/>
            <person name="Chapman S.B."/>
            <person name="Priest M."/>
            <person name="Young S.K."/>
            <person name="Wortman J."/>
            <person name="Nusbaum C."/>
            <person name="Birren B."/>
        </authorList>
    </citation>
    <scope>NUCLEOTIDE SEQUENCE [LARGE SCALE GENOMIC DNA]</scope>
    <source>
        <strain evidence="2 3">CBS 118157</strain>
    </source>
</reference>
<gene>
    <name evidence="2" type="ORF">PV05_11808</name>
</gene>
<dbReference type="Proteomes" id="UP000054342">
    <property type="component" value="Unassembled WGS sequence"/>
</dbReference>
<dbReference type="EMBL" id="KN847323">
    <property type="protein sequence ID" value="KIW50195.1"/>
    <property type="molecule type" value="Genomic_DNA"/>
</dbReference>
<organism evidence="2 3">
    <name type="scientific">Exophiala xenobiotica</name>
    <dbReference type="NCBI Taxonomy" id="348802"/>
    <lineage>
        <taxon>Eukaryota</taxon>
        <taxon>Fungi</taxon>
        <taxon>Dikarya</taxon>
        <taxon>Ascomycota</taxon>
        <taxon>Pezizomycotina</taxon>
        <taxon>Eurotiomycetes</taxon>
        <taxon>Chaetothyriomycetidae</taxon>
        <taxon>Chaetothyriales</taxon>
        <taxon>Herpotrichiellaceae</taxon>
        <taxon>Exophiala</taxon>
    </lineage>
</organism>
<proteinExistence type="predicted"/>
<keyword evidence="1" id="KW-0472">Membrane</keyword>
<dbReference type="OrthoDB" id="4133437at2759"/>
<evidence type="ECO:0000256" key="1">
    <source>
        <dbReference type="SAM" id="Phobius"/>
    </source>
</evidence>
<keyword evidence="1" id="KW-0812">Transmembrane</keyword>
<keyword evidence="1" id="KW-1133">Transmembrane helix</keyword>
<name>A0A0D2E622_9EURO</name>
<dbReference type="GeneID" id="25333716"/>
<dbReference type="AlphaFoldDB" id="A0A0D2E622"/>
<keyword evidence="3" id="KW-1185">Reference proteome</keyword>
<dbReference type="RefSeq" id="XP_013310779.1">
    <property type="nucleotide sequence ID" value="XM_013455325.1"/>
</dbReference>
<dbReference type="HOGENOM" id="CLU_792347_0_0_1"/>
<protein>
    <submittedName>
        <fullName evidence="2">Uncharacterized protein</fullName>
    </submittedName>
</protein>
<feature type="transmembrane region" description="Helical" evidence="1">
    <location>
        <begin position="6"/>
        <end position="25"/>
    </location>
</feature>
<accession>A0A0D2E622</accession>
<evidence type="ECO:0000313" key="2">
    <source>
        <dbReference type="EMBL" id="KIW50195.1"/>
    </source>
</evidence>
<sequence>MGAAFSLMGAVLGIVFGGGIGVLAWQLGEAMQSRSVEGTTITVVNGMQGLPQANLSGVEIYGANDTSRFLGGQHAFLPHFGSHSFPALENPNYVYITNSGDPVCIAGMEVRFPNGSSVAISGNLGRTCGLATYESSQSVLPAPYDKAGACVWVDRHGSNGIQQHGLIFDITPVLQDREKYQAQRPEDLCKPPFHNPVPELQQALVKRIETSPGTGGFSTQLIKSNLENTGAVVRLCEGKTNIGPDFASLPERLYCDMDTREIHPFCEENTRGVCFDPEQDTLLEMNDEASIPEVGGVQARGSKTRVVKSFKQVQVWN</sequence>